<accession>A0AAU1HRL0</accession>
<name>A0AAU1HRL0_9ACTN</name>
<keyword evidence="6" id="KW-0223">Dioxygenase</keyword>
<dbReference type="GO" id="GO:0051213">
    <property type="term" value="F:dioxygenase activity"/>
    <property type="evidence" value="ECO:0007669"/>
    <property type="project" value="UniProtKB-KW"/>
</dbReference>
<dbReference type="Pfam" id="PF02668">
    <property type="entry name" value="TauD"/>
    <property type="match status" value="1"/>
</dbReference>
<dbReference type="PANTHER" id="PTHR10696:SF56">
    <property type="entry name" value="TAUD_TFDA-LIKE DOMAIN-CONTAINING PROTEIN"/>
    <property type="match status" value="1"/>
</dbReference>
<keyword evidence="3" id="KW-0408">Iron</keyword>
<comment type="cofactor">
    <cofactor evidence="1">
        <name>Fe(2+)</name>
        <dbReference type="ChEBI" id="CHEBI:29033"/>
    </cofactor>
</comment>
<evidence type="ECO:0000256" key="1">
    <source>
        <dbReference type="ARBA" id="ARBA00001954"/>
    </source>
</evidence>
<keyword evidence="4" id="KW-0045">Antibiotic biosynthesis</keyword>
<dbReference type="PANTHER" id="PTHR10696">
    <property type="entry name" value="GAMMA-BUTYROBETAINE HYDROXYLASE-RELATED"/>
    <property type="match status" value="1"/>
</dbReference>
<dbReference type="Gene3D" id="3.60.130.10">
    <property type="entry name" value="Clavaminate synthase-like"/>
    <property type="match status" value="1"/>
</dbReference>
<evidence type="ECO:0000256" key="3">
    <source>
        <dbReference type="ARBA" id="ARBA00023004"/>
    </source>
</evidence>
<protein>
    <submittedName>
        <fullName evidence="6">TauD/TfdA family dioxygenase</fullName>
    </submittedName>
</protein>
<dbReference type="GO" id="GO:0017000">
    <property type="term" value="P:antibiotic biosynthetic process"/>
    <property type="evidence" value="ECO:0007669"/>
    <property type="project" value="UniProtKB-KW"/>
</dbReference>
<feature type="domain" description="TauD/TfdA-like" evidence="5">
    <location>
        <begin position="31"/>
        <end position="316"/>
    </location>
</feature>
<sequence>MPTSPPVPMLDVDLQPGKPPILRADSTGDAVSWAAEHRDAVRAVVAEHGSVLVRGLGPADQAGTAAVFRRLAAGLMTEKEAFASRRTYADGVYSSSKWPPHQPMCMHHELSYTLEFPGLMLFACLSAPDVGGATALADAPTVLGALPTDLVERFLREGWLLTRNYNEEIGASLTDAFGSEDRGAVESYCRAAAIEFEWQPDGGLRTWQRRSAVVRHPVTGRRCWFNQIAFLNEWTLAPEIREYLVDIYGADGLPFNTRYGNGAPIGEDTVQLLNEVYQSHTVREPWQAGDLMLVDNVRTAHSREPYEGPREVLVAMADAVRLADCSPTVEVITR</sequence>
<evidence type="ECO:0000313" key="6">
    <source>
        <dbReference type="EMBL" id="WTP85025.1"/>
    </source>
</evidence>
<dbReference type="InterPro" id="IPR050411">
    <property type="entry name" value="AlphaKG_dependent_hydroxylases"/>
</dbReference>
<evidence type="ECO:0000256" key="2">
    <source>
        <dbReference type="ARBA" id="ARBA00023002"/>
    </source>
</evidence>
<dbReference type="InterPro" id="IPR003819">
    <property type="entry name" value="TauD/TfdA-like"/>
</dbReference>
<evidence type="ECO:0000259" key="5">
    <source>
        <dbReference type="Pfam" id="PF02668"/>
    </source>
</evidence>
<gene>
    <name evidence="6" type="ORF">OG477_06525</name>
</gene>
<proteinExistence type="predicted"/>
<keyword evidence="2" id="KW-0560">Oxidoreductase</keyword>
<dbReference type="EMBL" id="CP108140">
    <property type="protein sequence ID" value="WTP85025.1"/>
    <property type="molecule type" value="Genomic_DNA"/>
</dbReference>
<dbReference type="InterPro" id="IPR042098">
    <property type="entry name" value="TauD-like_sf"/>
</dbReference>
<organism evidence="6">
    <name type="scientific">Streptomyces sp. NBC_00180</name>
    <dbReference type="NCBI Taxonomy" id="2903632"/>
    <lineage>
        <taxon>Bacteria</taxon>
        <taxon>Bacillati</taxon>
        <taxon>Actinomycetota</taxon>
        <taxon>Actinomycetes</taxon>
        <taxon>Kitasatosporales</taxon>
        <taxon>Streptomycetaceae</taxon>
        <taxon>Streptomyces</taxon>
    </lineage>
</organism>
<dbReference type="SUPFAM" id="SSF51197">
    <property type="entry name" value="Clavaminate synthase-like"/>
    <property type="match status" value="1"/>
</dbReference>
<reference evidence="6" key="1">
    <citation type="submission" date="2022-10" db="EMBL/GenBank/DDBJ databases">
        <title>The complete genomes of actinobacterial strains from the NBC collection.</title>
        <authorList>
            <person name="Joergensen T.S."/>
            <person name="Alvarez Arevalo M."/>
            <person name="Sterndorff E.B."/>
            <person name="Faurdal D."/>
            <person name="Vuksanovic O."/>
            <person name="Mourched A.-S."/>
            <person name="Charusanti P."/>
            <person name="Shaw S."/>
            <person name="Blin K."/>
            <person name="Weber T."/>
        </authorList>
    </citation>
    <scope>NUCLEOTIDE SEQUENCE</scope>
    <source>
        <strain evidence="6">NBC 00180</strain>
    </source>
</reference>
<evidence type="ECO:0000256" key="4">
    <source>
        <dbReference type="ARBA" id="ARBA00023194"/>
    </source>
</evidence>
<dbReference type="AlphaFoldDB" id="A0AAU1HRL0"/>